<dbReference type="InterPro" id="IPR000436">
    <property type="entry name" value="Sushi_SCR_CCP_dom"/>
</dbReference>
<comment type="subcellular location">
    <subcellularLocation>
        <location evidence="1">Virion</location>
    </subcellularLocation>
</comment>
<reference evidence="7" key="1">
    <citation type="submission" date="2016-05" db="EMBL/GenBank/DDBJ databases">
        <authorList>
            <person name="Lavstsen T."/>
            <person name="Jespersen J.S."/>
        </authorList>
    </citation>
    <scope>NUCLEOTIDE SEQUENCE</scope>
    <source>
        <tissue evidence="7">Brain</tissue>
    </source>
</reference>
<feature type="disulfide bond" evidence="5">
    <location>
        <begin position="505"/>
        <end position="548"/>
    </location>
</feature>
<keyword evidence="4 5" id="KW-1015">Disulfide bond</keyword>
<dbReference type="Gene3D" id="2.10.70.10">
    <property type="entry name" value="Complement Module, domain 1"/>
    <property type="match status" value="10"/>
</dbReference>
<feature type="domain" description="Sushi" evidence="6">
    <location>
        <begin position="439"/>
        <end position="501"/>
    </location>
</feature>
<dbReference type="InterPro" id="IPR035976">
    <property type="entry name" value="Sushi/SCR/CCP_sf"/>
</dbReference>
<feature type="domain" description="Sushi" evidence="6">
    <location>
        <begin position="210"/>
        <end position="265"/>
    </location>
</feature>
<sequence>MCCNPNGEWQGTVPKCKKIKCNAPVIENGRVDGDRQEYNKDEWLTFRCNHGFKKVDDRPSKCQKLGQRGNAEWAPTPACIEITCELSQPPPPGTAYSTQNSVFSLRQTVRVTCGERYWIINTKTTEAVVTCKVDREWDTWPVCKEVTCSRYLPEDNLSWGTTRDTWGRNRLGDTVNYGCARNYERTDGAQHATCTRDGWTPKPLCRVTSAPCPHPDLENADITYGVKHSYNRDDQVRYRCQTGNGETFTATCREGAWTESTGCAASCPPPDFQNAVIIHGVKYNYFSDDEVQYRCKSWNRETFTAVCKEGTWAEAKKCAGYCENLEDGKLTIWSDVKETYMEGESINYKCDAPGEVIEGTASCNNGSWSKSIECPAASCLIGDLPTHLGIAGDPPTTNQVPGGQRLRFYCPDEYYLEGAAEIECSEAGEWKELFPTCSKKCPILVLTDNVIISKPAEGRYLRRKGEILTFGCQGGISITGHTAIECLNGGLWSGDAPTCENHSGCGRPPSLTDGDTVGFPIPPYEDGATVEYTCFNMYVLKGGRFKTCNNGVWTGEMICMKPCTVNAEMMERHNIEFSRNHRHKNYARHEHHLSFVCKRGTTLLHQEPMRKQCINGQMDLPTCG</sequence>
<evidence type="ECO:0000313" key="7">
    <source>
        <dbReference type="EMBL" id="SBR55266.1"/>
    </source>
</evidence>
<keyword evidence="2 5" id="KW-0768">Sushi</keyword>
<evidence type="ECO:0000256" key="2">
    <source>
        <dbReference type="ARBA" id="ARBA00022659"/>
    </source>
</evidence>
<dbReference type="InterPro" id="IPR051503">
    <property type="entry name" value="ComplSys_Reg/VirEntry_Med"/>
</dbReference>
<feature type="domain" description="Sushi" evidence="6">
    <location>
        <begin position="503"/>
        <end position="561"/>
    </location>
</feature>
<dbReference type="PANTHER" id="PTHR45785:SF2">
    <property type="entry name" value="COMPLEMENT FACTOR H-RELATED"/>
    <property type="match status" value="1"/>
</dbReference>
<dbReference type="AlphaFoldDB" id="A0A1A8MFE6"/>
<dbReference type="PROSITE" id="PS50923">
    <property type="entry name" value="SUSHI"/>
    <property type="match status" value="6"/>
</dbReference>
<evidence type="ECO:0000256" key="4">
    <source>
        <dbReference type="ARBA" id="ARBA00023157"/>
    </source>
</evidence>
<dbReference type="Pfam" id="PF00084">
    <property type="entry name" value="Sushi"/>
    <property type="match status" value="4"/>
</dbReference>
<evidence type="ECO:0000256" key="1">
    <source>
        <dbReference type="ARBA" id="ARBA00004328"/>
    </source>
</evidence>
<dbReference type="SMART" id="SM00032">
    <property type="entry name" value="CCP"/>
    <property type="match status" value="9"/>
</dbReference>
<dbReference type="CDD" id="cd00033">
    <property type="entry name" value="CCP"/>
    <property type="match status" value="3"/>
</dbReference>
<reference evidence="7" key="2">
    <citation type="submission" date="2016-06" db="EMBL/GenBank/DDBJ databases">
        <title>The genome of a short-lived fish provides insights into sex chromosome evolution and the genetic control of aging.</title>
        <authorList>
            <person name="Reichwald K."/>
            <person name="Felder M."/>
            <person name="Petzold A."/>
            <person name="Koch P."/>
            <person name="Groth M."/>
            <person name="Platzer M."/>
        </authorList>
    </citation>
    <scope>NUCLEOTIDE SEQUENCE</scope>
    <source>
        <tissue evidence="7">Brain</tissue>
    </source>
</reference>
<evidence type="ECO:0000256" key="5">
    <source>
        <dbReference type="PROSITE-ProRule" id="PRU00302"/>
    </source>
</evidence>
<name>A0A1A8MFE6_9TELE</name>
<keyword evidence="3" id="KW-0732">Signal</keyword>
<proteinExistence type="predicted"/>
<feature type="domain" description="Sushi" evidence="6">
    <location>
        <begin position="146"/>
        <end position="207"/>
    </location>
</feature>
<organism evidence="7">
    <name type="scientific">Nothobranchius pienaari</name>
    <dbReference type="NCBI Taxonomy" id="704102"/>
    <lineage>
        <taxon>Eukaryota</taxon>
        <taxon>Metazoa</taxon>
        <taxon>Chordata</taxon>
        <taxon>Craniata</taxon>
        <taxon>Vertebrata</taxon>
        <taxon>Euteleostomi</taxon>
        <taxon>Actinopterygii</taxon>
        <taxon>Neopterygii</taxon>
        <taxon>Teleostei</taxon>
        <taxon>Neoteleostei</taxon>
        <taxon>Acanthomorphata</taxon>
        <taxon>Ovalentaria</taxon>
        <taxon>Atherinomorphae</taxon>
        <taxon>Cyprinodontiformes</taxon>
        <taxon>Nothobranchiidae</taxon>
        <taxon>Nothobranchius</taxon>
    </lineage>
</organism>
<feature type="disulfide bond" evidence="5">
    <location>
        <begin position="472"/>
        <end position="499"/>
    </location>
</feature>
<evidence type="ECO:0000256" key="3">
    <source>
        <dbReference type="ARBA" id="ARBA00022729"/>
    </source>
</evidence>
<feature type="domain" description="Sushi" evidence="6">
    <location>
        <begin position="82"/>
        <end position="145"/>
    </location>
</feature>
<feature type="domain" description="Sushi" evidence="6">
    <location>
        <begin position="19"/>
        <end position="81"/>
    </location>
</feature>
<dbReference type="PANTHER" id="PTHR45785">
    <property type="entry name" value="COMPLEMENT FACTOR H-RELATED"/>
    <property type="match status" value="1"/>
</dbReference>
<accession>A0A1A8MFE6</accession>
<dbReference type="EMBL" id="HAEF01014107">
    <property type="protein sequence ID" value="SBR55266.1"/>
    <property type="molecule type" value="Transcribed_RNA"/>
</dbReference>
<protein>
    <submittedName>
        <fullName evidence="7">Complement factor H-related 3</fullName>
    </submittedName>
</protein>
<gene>
    <name evidence="7" type="primary">CFHR3</name>
</gene>
<comment type="caution">
    <text evidence="5">Lacks conserved residue(s) required for the propagation of feature annotation.</text>
</comment>
<dbReference type="SUPFAM" id="SSF57535">
    <property type="entry name" value="Complement control module/SCR domain"/>
    <property type="match status" value="8"/>
</dbReference>
<evidence type="ECO:0000259" key="6">
    <source>
        <dbReference type="PROSITE" id="PS50923"/>
    </source>
</evidence>